<proteinExistence type="predicted"/>
<dbReference type="GO" id="GO:0008168">
    <property type="term" value="F:methyltransferase activity"/>
    <property type="evidence" value="ECO:0007669"/>
    <property type="project" value="UniProtKB-KW"/>
</dbReference>
<name>A0A7C4VW61_FERPE</name>
<dbReference type="InterPro" id="IPR006342">
    <property type="entry name" value="FkbM_mtfrase"/>
</dbReference>
<dbReference type="EMBL" id="DSZT01000057">
    <property type="protein sequence ID" value="HGU41666.1"/>
    <property type="molecule type" value="Genomic_DNA"/>
</dbReference>
<sequence>MNQAIIIGSIGLWRKFLKDTLEEEGINTICFVDTVESGMSYSGVPIITPEELPRYTKGFNGLVLVTFPVNNSRRQVFLDKVLGYFEKPVHVLSFKEVYKKYKNTLLKARNVGDFWLRENYDKNRALSVIDLLSDEKSKHIVESWIKFRETLDIDYLVEPEEPQYLPDDLELQRFIPNEYSFLDVGAFVGDTYLFIKKKLAEYGKKLVLYTGIEADQKNFSELVKTVQNAKNEDEKDILLNIACFSQNTFLEFSETGTTLSSVSSFGQKNNESHKIKVFANALDTTFKGFRFDIVKVDVEGSDIECLSGMKEVLVNSRAIVMACLYHRPEDVYEIPEFFEDLFDDYSFFVRAHGTFYIDTVLYAIPKP</sequence>
<protein>
    <submittedName>
        <fullName evidence="2">FkbM family methyltransferase</fullName>
    </submittedName>
</protein>
<gene>
    <name evidence="2" type="ORF">ENT72_01900</name>
</gene>
<keyword evidence="2" id="KW-0808">Transferase</keyword>
<evidence type="ECO:0000259" key="1">
    <source>
        <dbReference type="Pfam" id="PF05050"/>
    </source>
</evidence>
<evidence type="ECO:0000313" key="2">
    <source>
        <dbReference type="EMBL" id="HGU41666.1"/>
    </source>
</evidence>
<dbReference type="GO" id="GO:0032259">
    <property type="term" value="P:methylation"/>
    <property type="evidence" value="ECO:0007669"/>
    <property type="project" value="UniProtKB-KW"/>
</dbReference>
<dbReference type="Pfam" id="PF05050">
    <property type="entry name" value="Methyltransf_21"/>
    <property type="match status" value="1"/>
</dbReference>
<reference evidence="2" key="1">
    <citation type="journal article" date="2020" name="mSystems">
        <title>Genome- and Community-Level Interaction Insights into Carbon Utilization and Element Cycling Functions of Hydrothermarchaeota in Hydrothermal Sediment.</title>
        <authorList>
            <person name="Zhou Z."/>
            <person name="Liu Y."/>
            <person name="Xu W."/>
            <person name="Pan J."/>
            <person name="Luo Z.H."/>
            <person name="Li M."/>
        </authorList>
    </citation>
    <scope>NUCLEOTIDE SEQUENCE [LARGE SCALE GENOMIC DNA]</scope>
    <source>
        <strain evidence="2">SpSt-604</strain>
    </source>
</reference>
<feature type="domain" description="Methyltransferase FkbM" evidence="1">
    <location>
        <begin position="183"/>
        <end position="339"/>
    </location>
</feature>
<accession>A0A7C4VW61</accession>
<dbReference type="Gene3D" id="3.40.50.150">
    <property type="entry name" value="Vaccinia Virus protein VP39"/>
    <property type="match status" value="1"/>
</dbReference>
<dbReference type="NCBIfam" id="TIGR01444">
    <property type="entry name" value="fkbM_fam"/>
    <property type="match status" value="1"/>
</dbReference>
<keyword evidence="2" id="KW-0489">Methyltransferase</keyword>
<dbReference type="SUPFAM" id="SSF53335">
    <property type="entry name" value="S-adenosyl-L-methionine-dependent methyltransferases"/>
    <property type="match status" value="1"/>
</dbReference>
<organism evidence="2">
    <name type="scientific">Fervidobacterium pennivorans</name>
    <dbReference type="NCBI Taxonomy" id="93466"/>
    <lineage>
        <taxon>Bacteria</taxon>
        <taxon>Thermotogati</taxon>
        <taxon>Thermotogota</taxon>
        <taxon>Thermotogae</taxon>
        <taxon>Thermotogales</taxon>
        <taxon>Fervidobacteriaceae</taxon>
        <taxon>Fervidobacterium</taxon>
    </lineage>
</organism>
<dbReference type="AlphaFoldDB" id="A0A7C4VW61"/>
<dbReference type="InterPro" id="IPR029063">
    <property type="entry name" value="SAM-dependent_MTases_sf"/>
</dbReference>
<comment type="caution">
    <text evidence="2">The sequence shown here is derived from an EMBL/GenBank/DDBJ whole genome shotgun (WGS) entry which is preliminary data.</text>
</comment>